<sequence>MGATMLGYVVSKGRGEADQLLADVAARLMAEGCRLAGAIQINVETQTGRACEMDLHVLALDQVVRISQNLGALSEGCRLDPAALEGAVGLVERALEGGPDLLIVNKFGKQELDGRGFRPLIGRALAEGIPVLCAVNGDNVDRFAAFADGLAQDLPLEADAVLDWCRKAAAA</sequence>
<dbReference type="InterPro" id="IPR027417">
    <property type="entry name" value="P-loop_NTPase"/>
</dbReference>
<dbReference type="RefSeq" id="WP_263721049.1">
    <property type="nucleotide sequence ID" value="NZ_JAOWLA010000005.1"/>
</dbReference>
<reference evidence="1 2" key="1">
    <citation type="submission" date="2022-10" db="EMBL/GenBank/DDBJ databases">
        <title>Defluviimonas sp. nov., isolated from ocean surface water.</title>
        <authorList>
            <person name="He W."/>
            <person name="Wang L."/>
            <person name="Zhang D.-F."/>
        </authorList>
    </citation>
    <scope>NUCLEOTIDE SEQUENCE [LARGE SCALE GENOMIC DNA]</scope>
    <source>
        <strain evidence="1 2">WL0075</strain>
    </source>
</reference>
<gene>
    <name evidence="1" type="ORF">OE647_07250</name>
</gene>
<evidence type="ECO:0000313" key="1">
    <source>
        <dbReference type="EMBL" id="MCV2864536.1"/>
    </source>
</evidence>
<name>A0ABT2Z081_9RHOB</name>
<protein>
    <submittedName>
        <fullName evidence="1">DUF2478 domain-containing protein</fullName>
    </submittedName>
</protein>
<dbReference type="Gene3D" id="3.40.50.300">
    <property type="entry name" value="P-loop containing nucleotide triphosphate hydrolases"/>
    <property type="match status" value="1"/>
</dbReference>
<dbReference type="Proteomes" id="UP001652503">
    <property type="component" value="Unassembled WGS sequence"/>
</dbReference>
<keyword evidence="2" id="KW-1185">Reference proteome</keyword>
<accession>A0ABT2Z081</accession>
<organism evidence="1 2">
    <name type="scientific">Albidovulum sediminicola</name>
    <dbReference type="NCBI Taxonomy" id="2984331"/>
    <lineage>
        <taxon>Bacteria</taxon>
        <taxon>Pseudomonadati</taxon>
        <taxon>Pseudomonadota</taxon>
        <taxon>Alphaproteobacteria</taxon>
        <taxon>Rhodobacterales</taxon>
        <taxon>Paracoccaceae</taxon>
        <taxon>Albidovulum</taxon>
    </lineage>
</organism>
<comment type="caution">
    <text evidence="1">The sequence shown here is derived from an EMBL/GenBank/DDBJ whole genome shotgun (WGS) entry which is preliminary data.</text>
</comment>
<dbReference type="InterPro" id="IPR018912">
    <property type="entry name" value="DUF2478"/>
</dbReference>
<proteinExistence type="predicted"/>
<evidence type="ECO:0000313" key="2">
    <source>
        <dbReference type="Proteomes" id="UP001652503"/>
    </source>
</evidence>
<dbReference type="EMBL" id="JAOWLA010000005">
    <property type="protein sequence ID" value="MCV2864536.1"/>
    <property type="molecule type" value="Genomic_DNA"/>
</dbReference>
<dbReference type="Pfam" id="PF10649">
    <property type="entry name" value="DUF2478"/>
    <property type="match status" value="1"/>
</dbReference>